<dbReference type="Pfam" id="PF24595">
    <property type="entry name" value="DUF7619"/>
    <property type="match status" value="1"/>
</dbReference>
<feature type="domain" description="Secretion system C-terminal sorting" evidence="2">
    <location>
        <begin position="766"/>
        <end position="834"/>
    </location>
</feature>
<dbReference type="InterPro" id="IPR026444">
    <property type="entry name" value="Secre_tail"/>
</dbReference>
<keyword evidence="5" id="KW-1185">Reference proteome</keyword>
<dbReference type="InterPro" id="IPR032675">
    <property type="entry name" value="LRR_dom_sf"/>
</dbReference>
<name>A0A7Y9C467_9FLAO</name>
<proteinExistence type="predicted"/>
<dbReference type="NCBIfam" id="TIGR04183">
    <property type="entry name" value="Por_Secre_tail"/>
    <property type="match status" value="1"/>
</dbReference>
<feature type="domain" description="DUF7619" evidence="3">
    <location>
        <begin position="617"/>
        <end position="749"/>
    </location>
</feature>
<dbReference type="InterPro" id="IPR055353">
    <property type="entry name" value="DUF7619"/>
</dbReference>
<dbReference type="Pfam" id="PF18962">
    <property type="entry name" value="Por_Secre_tail"/>
    <property type="match status" value="1"/>
</dbReference>
<protein>
    <submittedName>
        <fullName evidence="4">T9SS type A sorting domain-containing protein</fullName>
    </submittedName>
</protein>
<dbReference type="InterPro" id="IPR047589">
    <property type="entry name" value="DUF11_rpt"/>
</dbReference>
<evidence type="ECO:0000256" key="1">
    <source>
        <dbReference type="ARBA" id="ARBA00022729"/>
    </source>
</evidence>
<evidence type="ECO:0000259" key="3">
    <source>
        <dbReference type="Pfam" id="PF24595"/>
    </source>
</evidence>
<keyword evidence="1" id="KW-0732">Signal</keyword>
<dbReference type="AlphaFoldDB" id="A0A7Y9C467"/>
<dbReference type="Proteomes" id="UP000535020">
    <property type="component" value="Unassembled WGS sequence"/>
</dbReference>
<dbReference type="EMBL" id="JACBJI010000001">
    <property type="protein sequence ID" value="NYA69585.1"/>
    <property type="molecule type" value="Genomic_DNA"/>
</dbReference>
<comment type="caution">
    <text evidence="4">The sequence shown here is derived from an EMBL/GenBank/DDBJ whole genome shotgun (WGS) entry which is preliminary data.</text>
</comment>
<dbReference type="NCBIfam" id="TIGR01451">
    <property type="entry name" value="B_ant_repeat"/>
    <property type="match status" value="1"/>
</dbReference>
<accession>A0A7Y9C467</accession>
<dbReference type="RefSeq" id="WP_176004407.1">
    <property type="nucleotide sequence ID" value="NZ_JABWMI010000002.1"/>
</dbReference>
<evidence type="ECO:0000313" key="4">
    <source>
        <dbReference type="EMBL" id="NYA69585.1"/>
    </source>
</evidence>
<gene>
    <name evidence="4" type="ORF">HZF10_01540</name>
</gene>
<dbReference type="Gene3D" id="3.80.10.10">
    <property type="entry name" value="Ribonuclease Inhibitor"/>
    <property type="match status" value="1"/>
</dbReference>
<evidence type="ECO:0000259" key="2">
    <source>
        <dbReference type="Pfam" id="PF18962"/>
    </source>
</evidence>
<organism evidence="4 5">
    <name type="scientific">Flavobacterium agri</name>
    <dbReference type="NCBI Taxonomy" id="2743471"/>
    <lineage>
        <taxon>Bacteria</taxon>
        <taxon>Pseudomonadati</taxon>
        <taxon>Bacteroidota</taxon>
        <taxon>Flavobacteriia</taxon>
        <taxon>Flavobacteriales</taxon>
        <taxon>Flavobacteriaceae</taxon>
        <taxon>Flavobacterium</taxon>
    </lineage>
</organism>
<evidence type="ECO:0000313" key="5">
    <source>
        <dbReference type="Proteomes" id="UP000535020"/>
    </source>
</evidence>
<dbReference type="SUPFAM" id="SSF52058">
    <property type="entry name" value="L domain-like"/>
    <property type="match status" value="1"/>
</dbReference>
<sequence length="836" mass="90765">MKEFYLLLIGLCGFGMQAQIISFPDLDFKAAILANPMPVDGNGDGEISQQEAADAFDLYLDGTAIDNLEGLQYFTGLSVFYLTNTSVTSVTVPDSAMLWEINILDNSLLTTVNMPFSAGLGSVDISNNDALQALDLSGLTDIAMWLTINGNASLTMLNLDGLVTSENEFKISNNPLLVNLSLQALENSYSNFEITNNQNLTTLDVSGVSFDNVIIENNGLTSINLENTNYVYYLSLADNQLETLDLSMLTTPGYSMLDLSGNNYTDLNFVGPWSQLESGFSNGYTALYLSHTHLTSINFNQPVHLSTLTISDNLELETISFRNGSFETCDGGYCSIGSVGASNNPALQLVCTDAFEGYALESEFYVSGTDWAHEHIDPNVAVSENCFFEPAGNYNTVSGILRFDAGSDGCSVTDTVLAHVPVTTNGYQATTFTNSSGTYHAFTTFTQMNVSANVNPVYFTVSPATQTVNFTGTGNTETVDFCIAPNGSHNDLAIDVIPVDAAIAGFDTHYKIVYRNNGTTTQSGTVTAGFWDDEEFVSASITPDSQAGGNLIWNFSNLEPFESRMIDIVLNVNGPLDTPPINSGNTVYLTAWVTAGTDETTADNLDSAIKTVVNSFDPNDKQVSQGVAMLVGEAVEKGLTYTIRFQNTGTAPAQRVVITDVLDSDFNLYSVQPIASSHPYEMRRRGNLLEFWFEDINLPTETENEPGSHGFVTFNVKSTQASDLGWQYQNTANIYFDYNAAIVTNTTTTDVYQLGTSNPFSQEFTLYPNPASSVVNIFSRNGNTSKIEVCNLFGQAIMTFKEAESHTIDVSGLSSGTYLIKVSSDKGKETHKLIKL</sequence>
<reference evidence="4 5" key="1">
    <citation type="submission" date="2020-07" db="EMBL/GenBank/DDBJ databases">
        <authorList>
            <person name="Sun Q."/>
        </authorList>
    </citation>
    <scope>NUCLEOTIDE SEQUENCE [LARGE SCALE GENOMIC DNA]</scope>
    <source>
        <strain evidence="4 5">MAH-1</strain>
    </source>
</reference>